<dbReference type="SUPFAM" id="SSF55874">
    <property type="entry name" value="ATPase domain of HSP90 chaperone/DNA topoisomerase II/histidine kinase"/>
    <property type="match status" value="1"/>
</dbReference>
<feature type="transmembrane region" description="Helical" evidence="9">
    <location>
        <begin position="240"/>
        <end position="256"/>
    </location>
</feature>
<feature type="transmembrane region" description="Helical" evidence="9">
    <location>
        <begin position="277"/>
        <end position="298"/>
    </location>
</feature>
<dbReference type="Gene3D" id="3.30.565.10">
    <property type="entry name" value="Histidine kinase-like ATPase, C-terminal domain"/>
    <property type="match status" value="1"/>
</dbReference>
<sequence length="579" mass="60986">MPSSLPTFPAHGQPRWPGFLWGAVIVLVGAGFASLALPVAARDIALNLLNATVFGAAGAAAFHRARREPEADWGWNLLGLAMAAQFLTQAWALHSLLRYGQPPAFPSLGEAFSFLSLALTIAALLAWPLASTSGSERLRKGLDGLGIAVAVFFAAWVFALGPLFRDTAATPLNRAVMVGFFLGNATILGIGAYLCARQPSRLGGPLGWVMLTFGLSLLQVTIQVPLSLAGGYYVGHPLDMLVLLAGLGVLLAPLAPQAVQPGPAPDAETRDTSLGTLILPLVPSATAVPFALSVLFLAPERVDHPFLITGILMTALGLLRGLLALRDLQLLSTALEARVQERTRSLEAAQELLLKTERLNGVAILGAGLAHDLKNLLGVIRLRTDLLTARLGNREAEARQDVEGLREAAARAEALTADLMAFGRGAEDAPVAVDLALRVQQLRPLLRATLPAGIRFTVDLPPDPVFVLSQPGRLDQLIVNLVLNARDAMPDGGVLRLAVALEDRGSQAELTVSDTGVGIPEPLQARIFEPFFTTKAPGRGTGLGLASVHQTVVLLGGSLSLVSQPNQGTTFTLRFPACA</sequence>
<feature type="transmembrane region" description="Helical" evidence="9">
    <location>
        <begin position="142"/>
        <end position="164"/>
    </location>
</feature>
<feature type="transmembrane region" description="Helical" evidence="9">
    <location>
        <begin position="18"/>
        <end position="38"/>
    </location>
</feature>
<keyword evidence="5" id="KW-0547">Nucleotide-binding</keyword>
<keyword evidence="6" id="KW-0418">Kinase</keyword>
<keyword evidence="9" id="KW-1133">Transmembrane helix</keyword>
<organism evidence="11 12">
    <name type="scientific">Geothrix oryzae</name>
    <dbReference type="NCBI Taxonomy" id="2927975"/>
    <lineage>
        <taxon>Bacteria</taxon>
        <taxon>Pseudomonadati</taxon>
        <taxon>Acidobacteriota</taxon>
        <taxon>Holophagae</taxon>
        <taxon>Holophagales</taxon>
        <taxon>Holophagaceae</taxon>
        <taxon>Geothrix</taxon>
    </lineage>
</organism>
<feature type="transmembrane region" description="Helical" evidence="9">
    <location>
        <begin position="304"/>
        <end position="323"/>
    </location>
</feature>
<feature type="transmembrane region" description="Helical" evidence="9">
    <location>
        <begin position="112"/>
        <end position="130"/>
    </location>
</feature>
<dbReference type="Proteomes" id="UP001242010">
    <property type="component" value="Chromosome"/>
</dbReference>
<dbReference type="RefSeq" id="WP_286355862.1">
    <property type="nucleotide sequence ID" value="NZ_AP027079.1"/>
</dbReference>
<evidence type="ECO:0000256" key="9">
    <source>
        <dbReference type="SAM" id="Phobius"/>
    </source>
</evidence>
<gene>
    <name evidence="11" type="ORF">GETHOR_13340</name>
</gene>
<evidence type="ECO:0000256" key="8">
    <source>
        <dbReference type="ARBA" id="ARBA00023012"/>
    </source>
</evidence>
<keyword evidence="9" id="KW-0812">Transmembrane</keyword>
<keyword evidence="12" id="KW-1185">Reference proteome</keyword>
<evidence type="ECO:0000259" key="10">
    <source>
        <dbReference type="PROSITE" id="PS50109"/>
    </source>
</evidence>
<accession>A0ABN6UYI1</accession>
<evidence type="ECO:0000256" key="4">
    <source>
        <dbReference type="ARBA" id="ARBA00022679"/>
    </source>
</evidence>
<evidence type="ECO:0000256" key="5">
    <source>
        <dbReference type="ARBA" id="ARBA00022741"/>
    </source>
</evidence>
<dbReference type="InterPro" id="IPR036890">
    <property type="entry name" value="HATPase_C_sf"/>
</dbReference>
<dbReference type="InterPro" id="IPR004358">
    <property type="entry name" value="Sig_transdc_His_kin-like_C"/>
</dbReference>
<dbReference type="PROSITE" id="PS50109">
    <property type="entry name" value="HIS_KIN"/>
    <property type="match status" value="1"/>
</dbReference>
<dbReference type="SMART" id="SM00388">
    <property type="entry name" value="HisKA"/>
    <property type="match status" value="1"/>
</dbReference>
<keyword evidence="7" id="KW-0067">ATP-binding</keyword>
<evidence type="ECO:0000256" key="7">
    <source>
        <dbReference type="ARBA" id="ARBA00022840"/>
    </source>
</evidence>
<dbReference type="EMBL" id="AP027079">
    <property type="protein sequence ID" value="BDU69233.1"/>
    <property type="molecule type" value="Genomic_DNA"/>
</dbReference>
<dbReference type="EC" id="2.7.13.3" evidence="2"/>
<feature type="transmembrane region" description="Helical" evidence="9">
    <location>
        <begin position="44"/>
        <end position="62"/>
    </location>
</feature>
<feature type="domain" description="Histidine kinase" evidence="10">
    <location>
        <begin position="368"/>
        <end position="579"/>
    </location>
</feature>
<keyword evidence="9" id="KW-0472">Membrane</keyword>
<evidence type="ECO:0000256" key="6">
    <source>
        <dbReference type="ARBA" id="ARBA00022777"/>
    </source>
</evidence>
<keyword evidence="8" id="KW-0902">Two-component regulatory system</keyword>
<dbReference type="Gene3D" id="1.10.287.130">
    <property type="match status" value="1"/>
</dbReference>
<dbReference type="SMART" id="SM00387">
    <property type="entry name" value="HATPase_c"/>
    <property type="match status" value="1"/>
</dbReference>
<dbReference type="InterPro" id="IPR005467">
    <property type="entry name" value="His_kinase_dom"/>
</dbReference>
<evidence type="ECO:0000256" key="2">
    <source>
        <dbReference type="ARBA" id="ARBA00012438"/>
    </source>
</evidence>
<dbReference type="InterPro" id="IPR003661">
    <property type="entry name" value="HisK_dim/P_dom"/>
</dbReference>
<evidence type="ECO:0000256" key="1">
    <source>
        <dbReference type="ARBA" id="ARBA00000085"/>
    </source>
</evidence>
<dbReference type="SUPFAM" id="SSF47384">
    <property type="entry name" value="Homodimeric domain of signal transducing histidine kinase"/>
    <property type="match status" value="1"/>
</dbReference>
<dbReference type="PANTHER" id="PTHR43065">
    <property type="entry name" value="SENSOR HISTIDINE KINASE"/>
    <property type="match status" value="1"/>
</dbReference>
<keyword evidence="4" id="KW-0808">Transferase</keyword>
<evidence type="ECO:0000256" key="3">
    <source>
        <dbReference type="ARBA" id="ARBA00022553"/>
    </source>
</evidence>
<reference evidence="12" key="1">
    <citation type="journal article" date="2023" name="Int. J. Syst. Evol. Microbiol.">
        <title>Mesoterricola silvestris gen. nov., sp. nov., Mesoterricola sediminis sp. nov., Geothrix oryzae sp. nov., Geothrix edaphica sp. nov., Geothrix rubra sp. nov., and Geothrix limicola sp. nov., six novel members of Acidobacteriota isolated from soils.</title>
        <authorList>
            <person name="Itoh H."/>
            <person name="Sugisawa Y."/>
            <person name="Mise K."/>
            <person name="Xu Z."/>
            <person name="Kuniyasu M."/>
            <person name="Ushijima N."/>
            <person name="Kawano K."/>
            <person name="Kobayashi E."/>
            <person name="Shiratori Y."/>
            <person name="Masuda Y."/>
            <person name="Senoo K."/>
        </authorList>
    </citation>
    <scope>NUCLEOTIDE SEQUENCE [LARGE SCALE GENOMIC DNA]</scope>
    <source>
        <strain evidence="12">Red222</strain>
    </source>
</reference>
<name>A0ABN6UYI1_9BACT</name>
<evidence type="ECO:0000313" key="12">
    <source>
        <dbReference type="Proteomes" id="UP001242010"/>
    </source>
</evidence>
<dbReference type="PRINTS" id="PR00344">
    <property type="entry name" value="BCTRLSENSOR"/>
</dbReference>
<proteinExistence type="predicted"/>
<dbReference type="PANTHER" id="PTHR43065:SF46">
    <property type="entry name" value="C4-DICARBOXYLATE TRANSPORT SENSOR PROTEIN DCTB"/>
    <property type="match status" value="1"/>
</dbReference>
<dbReference type="InterPro" id="IPR003594">
    <property type="entry name" value="HATPase_dom"/>
</dbReference>
<evidence type="ECO:0000313" key="11">
    <source>
        <dbReference type="EMBL" id="BDU69233.1"/>
    </source>
</evidence>
<comment type="catalytic activity">
    <reaction evidence="1">
        <text>ATP + protein L-histidine = ADP + protein N-phospho-L-histidine.</text>
        <dbReference type="EC" id="2.7.13.3"/>
    </reaction>
</comment>
<dbReference type="CDD" id="cd00075">
    <property type="entry name" value="HATPase"/>
    <property type="match status" value="1"/>
</dbReference>
<feature type="transmembrane region" description="Helical" evidence="9">
    <location>
        <begin position="208"/>
        <end position="234"/>
    </location>
</feature>
<feature type="transmembrane region" description="Helical" evidence="9">
    <location>
        <begin position="74"/>
        <end position="92"/>
    </location>
</feature>
<dbReference type="InterPro" id="IPR036097">
    <property type="entry name" value="HisK_dim/P_sf"/>
</dbReference>
<protein>
    <recommendedName>
        <fullName evidence="2">histidine kinase</fullName>
        <ecNumber evidence="2">2.7.13.3</ecNumber>
    </recommendedName>
</protein>
<keyword evidence="3" id="KW-0597">Phosphoprotein</keyword>
<feature type="transmembrane region" description="Helical" evidence="9">
    <location>
        <begin position="176"/>
        <end position="196"/>
    </location>
</feature>
<dbReference type="Pfam" id="PF02518">
    <property type="entry name" value="HATPase_c"/>
    <property type="match status" value="1"/>
</dbReference>